<evidence type="ECO:0000259" key="4">
    <source>
        <dbReference type="PROSITE" id="PS50113"/>
    </source>
</evidence>
<dbReference type="NCBIfam" id="TIGR00254">
    <property type="entry name" value="GGDEF"/>
    <property type="match status" value="1"/>
</dbReference>
<dbReference type="InterPro" id="IPR035919">
    <property type="entry name" value="EAL_sf"/>
</dbReference>
<feature type="domain" description="GGDEF" evidence="6">
    <location>
        <begin position="359"/>
        <end position="494"/>
    </location>
</feature>
<evidence type="ECO:0000313" key="7">
    <source>
        <dbReference type="EMBL" id="GEA81807.1"/>
    </source>
</evidence>
<dbReference type="InterPro" id="IPR029787">
    <property type="entry name" value="Nucleotide_cyclase"/>
</dbReference>
<sequence>MTPTRVLATAPSPAALTAGTDDTVGLASLVIAAIAVVALVWVLVLLARQRREVRRANDLLDLSRELRHRYDALQAVTKEGVLVVSLSGTVLDISDRAATILGVVPDAAVGRHLTDLAVVLVNEQGLAMNPAGVLGYRTGRAGYTVDSQLVGVAVASPTGTQARMVQVSSQLVAAADGDAPAVLTTLVDVTGSRQVEAALSRSETQFRVAMENAPIGMALVDLDWHVVEANAALAELLGTTVDALRGYPMEALGTPESRASERLEVDRLLGGGQHRFSVEKRYQRADGHLVWVVLDAALVRSPTGEPDHFVVQVRDSTESKLQAEMLTHRAMHDPLTGLANRTLLQEVLQSVLEQPGVVDRVAVLACDLDGFKEINDRYGHAAGDEVLVHVAGVLRAATARRGTVARLGGDEFVVVVQDVDGPRAVFEVAAAIHAGLAEPVRVARRRMQVAASIGIALADPETVQGGAPGLLAAADSALYRAKAAGRGRTEVYDHSMGRSSSVDLLRELTDALDADELVVHYQPIVDLADGRVVGYEALVRWQHPYRGLLLPSAFLGLAQEAGLAVPLGQLVATKVAEFVATSPDRTTWVSVNVSADQLGDGEFATTLLAEISRHRLMAGRIVVELTESSLVASGTRIRHELTQLSAAGVPILLDDFGTGVSPLSYLRDLPVAGVKLDMSFTSGIPDDPTAGKVVRALGALARELAMVTIAEGIEHAEQAEYLHRNGWRYGQGWLYGGAQPAPGSPEAATAVPLPGVVRRPDAAARPTPVAPPLAGMSAPPRPAQPGTPHPAADGPPAPTGSA</sequence>
<dbReference type="Gene3D" id="3.30.70.270">
    <property type="match status" value="1"/>
</dbReference>
<dbReference type="SUPFAM" id="SSF55073">
    <property type="entry name" value="Nucleotide cyclase"/>
    <property type="match status" value="1"/>
</dbReference>
<dbReference type="SMART" id="SM00052">
    <property type="entry name" value="EAL"/>
    <property type="match status" value="1"/>
</dbReference>
<feature type="transmembrane region" description="Helical" evidence="2">
    <location>
        <begin position="26"/>
        <end position="47"/>
    </location>
</feature>
<feature type="domain" description="EAL" evidence="5">
    <location>
        <begin position="501"/>
        <end position="752"/>
    </location>
</feature>
<comment type="caution">
    <text evidence="7">The sequence shown here is derived from an EMBL/GenBank/DDBJ whole genome shotgun (WGS) entry which is preliminary data.</text>
</comment>
<dbReference type="InterPro" id="IPR035965">
    <property type="entry name" value="PAS-like_dom_sf"/>
</dbReference>
<evidence type="ECO:0000259" key="6">
    <source>
        <dbReference type="PROSITE" id="PS50887"/>
    </source>
</evidence>
<feature type="domain" description="PAS" evidence="3">
    <location>
        <begin position="202"/>
        <end position="272"/>
    </location>
</feature>
<dbReference type="Pfam" id="PF00990">
    <property type="entry name" value="GGDEF"/>
    <property type="match status" value="1"/>
</dbReference>
<dbReference type="GO" id="GO:0006355">
    <property type="term" value="P:regulation of DNA-templated transcription"/>
    <property type="evidence" value="ECO:0007669"/>
    <property type="project" value="InterPro"/>
</dbReference>
<dbReference type="SUPFAM" id="SSF55785">
    <property type="entry name" value="PYP-like sensor domain (PAS domain)"/>
    <property type="match status" value="2"/>
</dbReference>
<feature type="domain" description="PAC" evidence="4">
    <location>
        <begin position="276"/>
        <end position="328"/>
    </location>
</feature>
<dbReference type="InterPro" id="IPR043128">
    <property type="entry name" value="Rev_trsase/Diguanyl_cyclase"/>
</dbReference>
<dbReference type="InterPro" id="IPR000700">
    <property type="entry name" value="PAS-assoc_C"/>
</dbReference>
<dbReference type="SMART" id="SM00091">
    <property type="entry name" value="PAS"/>
    <property type="match status" value="2"/>
</dbReference>
<dbReference type="PANTHER" id="PTHR44757:SF2">
    <property type="entry name" value="BIOFILM ARCHITECTURE MAINTENANCE PROTEIN MBAA"/>
    <property type="match status" value="1"/>
</dbReference>
<protein>
    <recommendedName>
        <fullName evidence="9">GGDEF domain-containing protein</fullName>
    </recommendedName>
</protein>
<dbReference type="RefSeq" id="WP_232514628.1">
    <property type="nucleotide sequence ID" value="NZ_BJLP01000038.1"/>
</dbReference>
<dbReference type="InterPro" id="IPR000014">
    <property type="entry name" value="PAS"/>
</dbReference>
<proteinExistence type="predicted"/>
<dbReference type="Gene3D" id="3.30.450.20">
    <property type="entry name" value="PAS domain"/>
    <property type="match status" value="2"/>
</dbReference>
<dbReference type="CDD" id="cd00130">
    <property type="entry name" value="PAS"/>
    <property type="match status" value="2"/>
</dbReference>
<keyword evidence="2" id="KW-1133">Transmembrane helix</keyword>
<reference evidence="7 8" key="1">
    <citation type="submission" date="2019-06" db="EMBL/GenBank/DDBJ databases">
        <title>Whole genome shotgun sequence of Cellulomonas uda NBRC 3747.</title>
        <authorList>
            <person name="Hosoyama A."/>
            <person name="Uohara A."/>
            <person name="Ohji S."/>
            <person name="Ichikawa N."/>
        </authorList>
    </citation>
    <scope>NUCLEOTIDE SEQUENCE [LARGE SCALE GENOMIC DNA]</scope>
    <source>
        <strain evidence="7 8">NBRC 3747</strain>
    </source>
</reference>
<dbReference type="SMART" id="SM00086">
    <property type="entry name" value="PAC"/>
    <property type="match status" value="1"/>
</dbReference>
<dbReference type="SUPFAM" id="SSF141868">
    <property type="entry name" value="EAL domain-like"/>
    <property type="match status" value="1"/>
</dbReference>
<dbReference type="Pfam" id="PF13426">
    <property type="entry name" value="PAS_9"/>
    <property type="match status" value="1"/>
</dbReference>
<accession>A0A4Y3KCW8</accession>
<evidence type="ECO:0000256" key="1">
    <source>
        <dbReference type="SAM" id="MobiDB-lite"/>
    </source>
</evidence>
<dbReference type="Pfam" id="PF00989">
    <property type="entry name" value="PAS"/>
    <property type="match status" value="1"/>
</dbReference>
<dbReference type="InterPro" id="IPR001633">
    <property type="entry name" value="EAL_dom"/>
</dbReference>
<name>A0A4Y3KCW8_CELUD</name>
<dbReference type="CDD" id="cd01949">
    <property type="entry name" value="GGDEF"/>
    <property type="match status" value="1"/>
</dbReference>
<evidence type="ECO:0000313" key="8">
    <source>
        <dbReference type="Proteomes" id="UP000315842"/>
    </source>
</evidence>
<dbReference type="PROSITE" id="PS50113">
    <property type="entry name" value="PAC"/>
    <property type="match status" value="1"/>
</dbReference>
<dbReference type="InterPro" id="IPR001610">
    <property type="entry name" value="PAC"/>
</dbReference>
<evidence type="ECO:0000259" key="3">
    <source>
        <dbReference type="PROSITE" id="PS50112"/>
    </source>
</evidence>
<evidence type="ECO:0008006" key="9">
    <source>
        <dbReference type="Google" id="ProtNLM"/>
    </source>
</evidence>
<dbReference type="SMART" id="SM00267">
    <property type="entry name" value="GGDEF"/>
    <property type="match status" value="1"/>
</dbReference>
<keyword evidence="2" id="KW-0472">Membrane</keyword>
<dbReference type="Gene3D" id="3.20.20.450">
    <property type="entry name" value="EAL domain"/>
    <property type="match status" value="1"/>
</dbReference>
<evidence type="ECO:0000256" key="2">
    <source>
        <dbReference type="SAM" id="Phobius"/>
    </source>
</evidence>
<dbReference type="AlphaFoldDB" id="A0A4Y3KCW8"/>
<dbReference type="PROSITE" id="PS50883">
    <property type="entry name" value="EAL"/>
    <property type="match status" value="1"/>
</dbReference>
<dbReference type="EMBL" id="BJLP01000038">
    <property type="protein sequence ID" value="GEA81807.1"/>
    <property type="molecule type" value="Genomic_DNA"/>
</dbReference>
<dbReference type="Proteomes" id="UP000315842">
    <property type="component" value="Unassembled WGS sequence"/>
</dbReference>
<dbReference type="PANTHER" id="PTHR44757">
    <property type="entry name" value="DIGUANYLATE CYCLASE DGCP"/>
    <property type="match status" value="1"/>
</dbReference>
<feature type="compositionally biased region" description="Pro residues" evidence="1">
    <location>
        <begin position="779"/>
        <end position="802"/>
    </location>
</feature>
<dbReference type="InterPro" id="IPR013767">
    <property type="entry name" value="PAS_fold"/>
</dbReference>
<dbReference type="InterPro" id="IPR052155">
    <property type="entry name" value="Biofilm_reg_signaling"/>
</dbReference>
<keyword evidence="2" id="KW-0812">Transmembrane</keyword>
<gene>
    <name evidence="7" type="ORF">CUD01_22510</name>
</gene>
<keyword evidence="8" id="KW-1185">Reference proteome</keyword>
<feature type="region of interest" description="Disordered" evidence="1">
    <location>
        <begin position="755"/>
        <end position="802"/>
    </location>
</feature>
<organism evidence="7 8">
    <name type="scientific">Cellulomonas uda</name>
    <dbReference type="NCBI Taxonomy" id="1714"/>
    <lineage>
        <taxon>Bacteria</taxon>
        <taxon>Bacillati</taxon>
        <taxon>Actinomycetota</taxon>
        <taxon>Actinomycetes</taxon>
        <taxon>Micrococcales</taxon>
        <taxon>Cellulomonadaceae</taxon>
        <taxon>Cellulomonas</taxon>
    </lineage>
</organism>
<dbReference type="PROSITE" id="PS50112">
    <property type="entry name" value="PAS"/>
    <property type="match status" value="1"/>
</dbReference>
<dbReference type="PROSITE" id="PS50887">
    <property type="entry name" value="GGDEF"/>
    <property type="match status" value="1"/>
</dbReference>
<dbReference type="CDD" id="cd01948">
    <property type="entry name" value="EAL"/>
    <property type="match status" value="1"/>
</dbReference>
<dbReference type="NCBIfam" id="TIGR00229">
    <property type="entry name" value="sensory_box"/>
    <property type="match status" value="1"/>
</dbReference>
<dbReference type="InterPro" id="IPR000160">
    <property type="entry name" value="GGDEF_dom"/>
</dbReference>
<dbReference type="Pfam" id="PF00563">
    <property type="entry name" value="EAL"/>
    <property type="match status" value="1"/>
</dbReference>
<evidence type="ECO:0000259" key="5">
    <source>
        <dbReference type="PROSITE" id="PS50883"/>
    </source>
</evidence>